<dbReference type="InterPro" id="IPR027417">
    <property type="entry name" value="P-loop_NTPase"/>
</dbReference>
<gene>
    <name evidence="5" type="ORF">AVL62_07175</name>
</gene>
<evidence type="ECO:0000313" key="6">
    <source>
        <dbReference type="Proteomes" id="UP000054837"/>
    </source>
</evidence>
<keyword evidence="1" id="KW-0813">Transport</keyword>
<protein>
    <submittedName>
        <fullName evidence="5">ABC transporter ATP-binding protein</fullName>
    </submittedName>
</protein>
<dbReference type="PANTHER" id="PTHR45772">
    <property type="entry name" value="CONSERVED COMPONENT OF ABC TRANSPORTER FOR NATURAL AMINO ACIDS-RELATED"/>
    <property type="match status" value="1"/>
</dbReference>
<dbReference type="Pfam" id="PF00005">
    <property type="entry name" value="ABC_tran"/>
    <property type="match status" value="1"/>
</dbReference>
<evidence type="ECO:0000313" key="5">
    <source>
        <dbReference type="EMBL" id="KUG59441.1"/>
    </source>
</evidence>
<dbReference type="AlphaFoldDB" id="A0A0W8IHK6"/>
<dbReference type="SMART" id="SM00382">
    <property type="entry name" value="AAA"/>
    <property type="match status" value="1"/>
</dbReference>
<reference evidence="5 6" key="1">
    <citation type="submission" date="2015-12" db="EMBL/GenBank/DDBJ databases">
        <title>Serinicoccus chungangenesis strain CD08_5 genome sequencing and assembly.</title>
        <authorList>
            <person name="Chander A.M."/>
            <person name="Kaur G."/>
            <person name="Nair G.R."/>
            <person name="Dhawan D.K."/>
            <person name="Kochhar R.K."/>
            <person name="Mayilraj S."/>
            <person name="Bhadada S.K."/>
        </authorList>
    </citation>
    <scope>NUCLEOTIDE SEQUENCE [LARGE SCALE GENOMIC DNA]</scope>
    <source>
        <strain evidence="5 6">CD08_5</strain>
    </source>
</reference>
<proteinExistence type="predicted"/>
<dbReference type="PROSITE" id="PS50893">
    <property type="entry name" value="ABC_TRANSPORTER_2"/>
    <property type="match status" value="1"/>
</dbReference>
<name>A0A0W8IHK6_9MICO</name>
<keyword evidence="3 5" id="KW-0067">ATP-binding</keyword>
<dbReference type="GO" id="GO:0005886">
    <property type="term" value="C:plasma membrane"/>
    <property type="evidence" value="ECO:0007669"/>
    <property type="project" value="TreeGrafter"/>
</dbReference>
<keyword evidence="6" id="KW-1185">Reference proteome</keyword>
<sequence>MSAPTRPGPAPGAADGDAAPALEVRDLSLRIGGAQILEDITFSVPTGQIVGVIGPNGAGKTTLFNLVSGVHQPTSGQVLLAGRDVTRVSITRRAVAGLGRTFQTSSIFPGLTVHENARLAAQVTRGRALSLVSRPRAGDAASRRADELLEEVGLAHRAGHRAADLPHGDKRKLEIAMLLATDPQVVLLDEPMAGVASGDVPGLTEVIRGLHRDHGCTVLMVEHHMEVLLGLVERVAVLHFGHLLALDTPEAVMADPTVQSAYLGESV</sequence>
<evidence type="ECO:0000256" key="3">
    <source>
        <dbReference type="ARBA" id="ARBA00022840"/>
    </source>
</evidence>
<organism evidence="5 6">
    <name type="scientific">Serinicoccus chungangensis</name>
    <dbReference type="NCBI Taxonomy" id="767452"/>
    <lineage>
        <taxon>Bacteria</taxon>
        <taxon>Bacillati</taxon>
        <taxon>Actinomycetota</taxon>
        <taxon>Actinomycetes</taxon>
        <taxon>Micrococcales</taxon>
        <taxon>Ornithinimicrobiaceae</taxon>
        <taxon>Serinicoccus</taxon>
    </lineage>
</organism>
<dbReference type="EMBL" id="LQBL01000002">
    <property type="protein sequence ID" value="KUG59441.1"/>
    <property type="molecule type" value="Genomic_DNA"/>
</dbReference>
<evidence type="ECO:0000256" key="1">
    <source>
        <dbReference type="ARBA" id="ARBA00022448"/>
    </source>
</evidence>
<dbReference type="Gene3D" id="3.40.50.300">
    <property type="entry name" value="P-loop containing nucleotide triphosphate hydrolases"/>
    <property type="match status" value="1"/>
</dbReference>
<dbReference type="GO" id="GO:0005524">
    <property type="term" value="F:ATP binding"/>
    <property type="evidence" value="ECO:0007669"/>
    <property type="project" value="UniProtKB-KW"/>
</dbReference>
<dbReference type="GO" id="GO:0016887">
    <property type="term" value="F:ATP hydrolysis activity"/>
    <property type="evidence" value="ECO:0007669"/>
    <property type="project" value="InterPro"/>
</dbReference>
<dbReference type="InterPro" id="IPR051120">
    <property type="entry name" value="ABC_AA/LPS_Transport"/>
</dbReference>
<keyword evidence="2" id="KW-0547">Nucleotide-binding</keyword>
<accession>A0A0W8IHK6</accession>
<dbReference type="InterPro" id="IPR003439">
    <property type="entry name" value="ABC_transporter-like_ATP-bd"/>
</dbReference>
<dbReference type="SUPFAM" id="SSF52540">
    <property type="entry name" value="P-loop containing nucleoside triphosphate hydrolases"/>
    <property type="match status" value="1"/>
</dbReference>
<evidence type="ECO:0000256" key="2">
    <source>
        <dbReference type="ARBA" id="ARBA00022741"/>
    </source>
</evidence>
<comment type="caution">
    <text evidence="5">The sequence shown here is derived from an EMBL/GenBank/DDBJ whole genome shotgun (WGS) entry which is preliminary data.</text>
</comment>
<feature type="domain" description="ABC transporter" evidence="4">
    <location>
        <begin position="22"/>
        <end position="265"/>
    </location>
</feature>
<dbReference type="PANTHER" id="PTHR45772:SF3">
    <property type="entry name" value="ABC TRANSPORTER ATP-BINDING PROTEIN"/>
    <property type="match status" value="1"/>
</dbReference>
<dbReference type="STRING" id="767452.AVL62_07175"/>
<evidence type="ECO:0000259" key="4">
    <source>
        <dbReference type="PROSITE" id="PS50893"/>
    </source>
</evidence>
<dbReference type="RefSeq" id="WP_058889915.1">
    <property type="nucleotide sequence ID" value="NZ_LQBL01000002.1"/>
</dbReference>
<dbReference type="InterPro" id="IPR032823">
    <property type="entry name" value="BCA_ABC_TP_C"/>
</dbReference>
<dbReference type="Pfam" id="PF12399">
    <property type="entry name" value="BCA_ABC_TP_C"/>
    <property type="match status" value="1"/>
</dbReference>
<dbReference type="InterPro" id="IPR003593">
    <property type="entry name" value="AAA+_ATPase"/>
</dbReference>
<dbReference type="CDD" id="cd03219">
    <property type="entry name" value="ABC_Mj1267_LivG_branched"/>
    <property type="match status" value="1"/>
</dbReference>
<dbReference type="Proteomes" id="UP000054837">
    <property type="component" value="Unassembled WGS sequence"/>
</dbReference>